<feature type="transmembrane region" description="Helical" evidence="1">
    <location>
        <begin position="28"/>
        <end position="48"/>
    </location>
</feature>
<evidence type="ECO:0000313" key="2">
    <source>
        <dbReference type="EnsemblPlants" id="AET1Gv20812800.7"/>
    </source>
</evidence>
<keyword evidence="3" id="KW-1185">Reference proteome</keyword>
<proteinExistence type="predicted"/>
<reference evidence="3" key="2">
    <citation type="journal article" date="2017" name="Nat. Plants">
        <title>The Aegilops tauschii genome reveals multiple impacts of transposons.</title>
        <authorList>
            <person name="Zhao G."/>
            <person name="Zou C."/>
            <person name="Li K."/>
            <person name="Wang K."/>
            <person name="Li T."/>
            <person name="Gao L."/>
            <person name="Zhang X."/>
            <person name="Wang H."/>
            <person name="Yang Z."/>
            <person name="Liu X."/>
            <person name="Jiang W."/>
            <person name="Mao L."/>
            <person name="Kong X."/>
            <person name="Jiao Y."/>
            <person name="Jia J."/>
        </authorList>
    </citation>
    <scope>NUCLEOTIDE SEQUENCE [LARGE SCALE GENOMIC DNA]</scope>
    <source>
        <strain evidence="3">cv. AL8/78</strain>
    </source>
</reference>
<dbReference type="AlphaFoldDB" id="A0A452ZKA3"/>
<sequence>MDALYQNDHQFLAIDGASKLKMILPAHSVFRCIICMFSFLFCFVYLWLHFIENLASTRSS</sequence>
<organism evidence="2 3">
    <name type="scientific">Aegilops tauschii subsp. strangulata</name>
    <name type="common">Goatgrass</name>
    <dbReference type="NCBI Taxonomy" id="200361"/>
    <lineage>
        <taxon>Eukaryota</taxon>
        <taxon>Viridiplantae</taxon>
        <taxon>Streptophyta</taxon>
        <taxon>Embryophyta</taxon>
        <taxon>Tracheophyta</taxon>
        <taxon>Spermatophyta</taxon>
        <taxon>Magnoliopsida</taxon>
        <taxon>Liliopsida</taxon>
        <taxon>Poales</taxon>
        <taxon>Poaceae</taxon>
        <taxon>BOP clade</taxon>
        <taxon>Pooideae</taxon>
        <taxon>Triticodae</taxon>
        <taxon>Triticeae</taxon>
        <taxon>Triticinae</taxon>
        <taxon>Aegilops</taxon>
    </lineage>
</organism>
<keyword evidence="1" id="KW-0812">Transmembrane</keyword>
<reference evidence="3" key="1">
    <citation type="journal article" date="2014" name="Science">
        <title>Ancient hybridizations among the ancestral genomes of bread wheat.</title>
        <authorList>
            <consortium name="International Wheat Genome Sequencing Consortium,"/>
            <person name="Marcussen T."/>
            <person name="Sandve S.R."/>
            <person name="Heier L."/>
            <person name="Spannagl M."/>
            <person name="Pfeifer M."/>
            <person name="Jakobsen K.S."/>
            <person name="Wulff B.B."/>
            <person name="Steuernagel B."/>
            <person name="Mayer K.F."/>
            <person name="Olsen O.A."/>
        </authorList>
    </citation>
    <scope>NUCLEOTIDE SEQUENCE [LARGE SCALE GENOMIC DNA]</scope>
    <source>
        <strain evidence="3">cv. AL8/78</strain>
    </source>
</reference>
<dbReference type="Gramene" id="AET1Gv20812800.7">
    <property type="protein sequence ID" value="AET1Gv20812800.7"/>
    <property type="gene ID" value="AET1Gv20812800"/>
</dbReference>
<reference evidence="2" key="5">
    <citation type="journal article" date="2021" name="G3 (Bethesda)">
        <title>Aegilops tauschii genome assembly Aet v5.0 features greater sequence contiguity and improved annotation.</title>
        <authorList>
            <person name="Wang L."/>
            <person name="Zhu T."/>
            <person name="Rodriguez J.C."/>
            <person name="Deal K.R."/>
            <person name="Dubcovsky J."/>
            <person name="McGuire P.E."/>
            <person name="Lux T."/>
            <person name="Spannagl M."/>
            <person name="Mayer K.F.X."/>
            <person name="Baldrich P."/>
            <person name="Meyers B.C."/>
            <person name="Huo N."/>
            <person name="Gu Y.Q."/>
            <person name="Zhou H."/>
            <person name="Devos K.M."/>
            <person name="Bennetzen J.L."/>
            <person name="Unver T."/>
            <person name="Budak H."/>
            <person name="Gulick P.J."/>
            <person name="Galiba G."/>
            <person name="Kalapos B."/>
            <person name="Nelson D.R."/>
            <person name="Li P."/>
            <person name="You F.M."/>
            <person name="Luo M.C."/>
            <person name="Dvorak J."/>
        </authorList>
    </citation>
    <scope>NUCLEOTIDE SEQUENCE [LARGE SCALE GENOMIC DNA]</scope>
    <source>
        <strain evidence="2">cv. AL8/78</strain>
    </source>
</reference>
<keyword evidence="1" id="KW-0472">Membrane</keyword>
<evidence type="ECO:0000256" key="1">
    <source>
        <dbReference type="SAM" id="Phobius"/>
    </source>
</evidence>
<protein>
    <submittedName>
        <fullName evidence="2">Uncharacterized protein</fullName>
    </submittedName>
</protein>
<accession>A0A452ZKA3</accession>
<dbReference type="Proteomes" id="UP000015105">
    <property type="component" value="Chromosome 1D"/>
</dbReference>
<keyword evidence="1" id="KW-1133">Transmembrane helix</keyword>
<name>A0A452ZKA3_AEGTS</name>
<evidence type="ECO:0000313" key="3">
    <source>
        <dbReference type="Proteomes" id="UP000015105"/>
    </source>
</evidence>
<reference evidence="2" key="4">
    <citation type="submission" date="2019-03" db="UniProtKB">
        <authorList>
            <consortium name="EnsemblPlants"/>
        </authorList>
    </citation>
    <scope>IDENTIFICATION</scope>
</reference>
<dbReference type="EnsemblPlants" id="AET1Gv20812800.7">
    <property type="protein sequence ID" value="AET1Gv20812800.7"/>
    <property type="gene ID" value="AET1Gv20812800"/>
</dbReference>
<reference evidence="2" key="3">
    <citation type="journal article" date="2017" name="Nature">
        <title>Genome sequence of the progenitor of the wheat D genome Aegilops tauschii.</title>
        <authorList>
            <person name="Luo M.C."/>
            <person name="Gu Y.Q."/>
            <person name="Puiu D."/>
            <person name="Wang H."/>
            <person name="Twardziok S.O."/>
            <person name="Deal K.R."/>
            <person name="Huo N."/>
            <person name="Zhu T."/>
            <person name="Wang L."/>
            <person name="Wang Y."/>
            <person name="McGuire P.E."/>
            <person name="Liu S."/>
            <person name="Long H."/>
            <person name="Ramasamy R.K."/>
            <person name="Rodriguez J.C."/>
            <person name="Van S.L."/>
            <person name="Yuan L."/>
            <person name="Wang Z."/>
            <person name="Xia Z."/>
            <person name="Xiao L."/>
            <person name="Anderson O.D."/>
            <person name="Ouyang S."/>
            <person name="Liang Y."/>
            <person name="Zimin A.V."/>
            <person name="Pertea G."/>
            <person name="Qi P."/>
            <person name="Bennetzen J.L."/>
            <person name="Dai X."/>
            <person name="Dawson M.W."/>
            <person name="Muller H.G."/>
            <person name="Kugler K."/>
            <person name="Rivarola-Duarte L."/>
            <person name="Spannagl M."/>
            <person name="Mayer K.F.X."/>
            <person name="Lu F.H."/>
            <person name="Bevan M.W."/>
            <person name="Leroy P."/>
            <person name="Li P."/>
            <person name="You F.M."/>
            <person name="Sun Q."/>
            <person name="Liu Z."/>
            <person name="Lyons E."/>
            <person name="Wicker T."/>
            <person name="Salzberg S.L."/>
            <person name="Devos K.M."/>
            <person name="Dvorak J."/>
        </authorList>
    </citation>
    <scope>NUCLEOTIDE SEQUENCE [LARGE SCALE GENOMIC DNA]</scope>
    <source>
        <strain evidence="2">cv. AL8/78</strain>
    </source>
</reference>